<evidence type="ECO:0000259" key="5">
    <source>
        <dbReference type="SMART" id="SM00534"/>
    </source>
</evidence>
<dbReference type="EMBL" id="MN740218">
    <property type="protein sequence ID" value="QHT94289.1"/>
    <property type="molecule type" value="Genomic_DNA"/>
</dbReference>
<proteinExistence type="predicted"/>
<dbReference type="AlphaFoldDB" id="A0A6C0IN88"/>
<dbReference type="SMART" id="SM00534">
    <property type="entry name" value="MUTSac"/>
    <property type="match status" value="1"/>
</dbReference>
<evidence type="ECO:0000313" key="6">
    <source>
        <dbReference type="EMBL" id="QHT94289.1"/>
    </source>
</evidence>
<dbReference type="InterPro" id="IPR027417">
    <property type="entry name" value="P-loop_NTPase"/>
</dbReference>
<evidence type="ECO:0000256" key="4">
    <source>
        <dbReference type="SAM" id="Phobius"/>
    </source>
</evidence>
<protein>
    <recommendedName>
        <fullName evidence="5">DNA mismatch repair proteins mutS family domain-containing protein</fullName>
    </recommendedName>
</protein>
<reference evidence="6" key="1">
    <citation type="journal article" date="2020" name="Nature">
        <title>Giant virus diversity and host interactions through global metagenomics.</title>
        <authorList>
            <person name="Schulz F."/>
            <person name="Roux S."/>
            <person name="Paez-Espino D."/>
            <person name="Jungbluth S."/>
            <person name="Walsh D.A."/>
            <person name="Denef V.J."/>
            <person name="McMahon K.D."/>
            <person name="Konstantinidis K.T."/>
            <person name="Eloe-Fadrosh E.A."/>
            <person name="Kyrpides N.C."/>
            <person name="Woyke T."/>
        </authorList>
    </citation>
    <scope>NUCLEOTIDE SEQUENCE</scope>
    <source>
        <strain evidence="6">GVMAG-M-3300024258-28</strain>
    </source>
</reference>
<feature type="domain" description="DNA mismatch repair proteins mutS family" evidence="5">
    <location>
        <begin position="411"/>
        <end position="586"/>
    </location>
</feature>
<keyword evidence="2" id="KW-0067">ATP-binding</keyword>
<evidence type="ECO:0000256" key="2">
    <source>
        <dbReference type="ARBA" id="ARBA00022840"/>
    </source>
</evidence>
<dbReference type="SUPFAM" id="SSF52540">
    <property type="entry name" value="P-loop containing nucleoside triphosphate hydrolases"/>
    <property type="match status" value="1"/>
</dbReference>
<evidence type="ECO:0000256" key="1">
    <source>
        <dbReference type="ARBA" id="ARBA00022741"/>
    </source>
</evidence>
<dbReference type="GO" id="GO:0005524">
    <property type="term" value="F:ATP binding"/>
    <property type="evidence" value="ECO:0007669"/>
    <property type="project" value="UniProtKB-KW"/>
</dbReference>
<keyword evidence="3" id="KW-0238">DNA-binding</keyword>
<keyword evidence="4" id="KW-1133">Transmembrane helix</keyword>
<dbReference type="PANTHER" id="PTHR11361">
    <property type="entry name" value="DNA MISMATCH REPAIR PROTEIN MUTS FAMILY MEMBER"/>
    <property type="match status" value="1"/>
</dbReference>
<evidence type="ECO:0000256" key="3">
    <source>
        <dbReference type="ARBA" id="ARBA00023125"/>
    </source>
</evidence>
<accession>A0A6C0IN88</accession>
<feature type="transmembrane region" description="Helical" evidence="4">
    <location>
        <begin position="174"/>
        <end position="195"/>
    </location>
</feature>
<dbReference type="PANTHER" id="PTHR11361:SF152">
    <property type="entry name" value="DNA MISMATCH REPAIR PROTEIN"/>
    <property type="match status" value="1"/>
</dbReference>
<dbReference type="GO" id="GO:0140664">
    <property type="term" value="F:ATP-dependent DNA damage sensor activity"/>
    <property type="evidence" value="ECO:0007669"/>
    <property type="project" value="InterPro"/>
</dbReference>
<dbReference type="InterPro" id="IPR045076">
    <property type="entry name" value="MutS"/>
</dbReference>
<dbReference type="Pfam" id="PF00488">
    <property type="entry name" value="MutS_V"/>
    <property type="match status" value="1"/>
</dbReference>
<dbReference type="InterPro" id="IPR000432">
    <property type="entry name" value="DNA_mismatch_repair_MutS_C"/>
</dbReference>
<dbReference type="GO" id="GO:0030983">
    <property type="term" value="F:mismatched DNA binding"/>
    <property type="evidence" value="ECO:0007669"/>
    <property type="project" value="InterPro"/>
</dbReference>
<sequence length="601" mass="70384">MNLFMQNINTQVKTQIEKLFFNKEEKNKYNTDVYSNFQLPISYLEQDTHMLSESISKDLELTPSTINVDNNDAQSIYEFFLSPSNQFGENVMEKWKTHYTSNKQFIEETKDIITNFSSMGNFTMPVSCDRVLAIWKNIKQDEYFLQKYHYMDWEMIKHLNHSRPFLQSTSTVHLFSPAVSLMLPILFFIFPFIILKVKNVPITVSQYISLLKTIAKNHFFGVAINAIENFSLTNFIYLIVSLGFFVFQIYQNITTCKNYYHNIKNINNEMIDLRNYLKYSIQNMQNLLKLTGTKDKYIQFNNVTLLHLENLLRMKDDLALITPFQNNFKKFTCMGQLLQSYYVLYENEAYAEALKYSIGFEGYLNNLQGIYSNYIDKSIGMCKLGKTNKFTKQYYPVIDSQELVENNCDLDKNIIISAPNKSGKTTFLKTTLINIILTQQTGFGFYTKGELQPYTHLHCYLNIPDTSARDSLFQAESRRCKAILDKIQNENPNEKHFCIFDELYSGTNPDEATKAGIAFLQYLQKFSRVDFILTTHYINVCKHFSKSKHTRNFKMDVSINQDGTFHYRYKIKKGISKIKGATRVLKDMNYPDEIIRSIENK</sequence>
<name>A0A6C0IN88_9ZZZZ</name>
<keyword evidence="4" id="KW-0812">Transmembrane</keyword>
<keyword evidence="1" id="KW-0547">Nucleotide-binding</keyword>
<dbReference type="GO" id="GO:0005829">
    <property type="term" value="C:cytosol"/>
    <property type="evidence" value="ECO:0007669"/>
    <property type="project" value="TreeGrafter"/>
</dbReference>
<keyword evidence="4" id="KW-0472">Membrane</keyword>
<dbReference type="GO" id="GO:0006298">
    <property type="term" value="P:mismatch repair"/>
    <property type="evidence" value="ECO:0007669"/>
    <property type="project" value="InterPro"/>
</dbReference>
<dbReference type="Gene3D" id="3.40.50.300">
    <property type="entry name" value="P-loop containing nucleotide triphosphate hydrolases"/>
    <property type="match status" value="1"/>
</dbReference>
<organism evidence="6">
    <name type="scientific">viral metagenome</name>
    <dbReference type="NCBI Taxonomy" id="1070528"/>
    <lineage>
        <taxon>unclassified sequences</taxon>
        <taxon>metagenomes</taxon>
        <taxon>organismal metagenomes</taxon>
    </lineage>
</organism>